<dbReference type="Proteomes" id="UP000324222">
    <property type="component" value="Unassembled WGS sequence"/>
</dbReference>
<sequence>MVISHWVVLRGGRRVWRSVEHILTDGGCGGGGGVLRRGHLQQAVCGVLQRYVVKLPATSTTGGVGVCQSSKLESKEKQVTVQLMYVNAPLDFTTKAFN</sequence>
<protein>
    <submittedName>
        <fullName evidence="1">Uncharacterized protein</fullName>
    </submittedName>
</protein>
<name>A0A5B7ESR1_PORTR</name>
<dbReference type="AlphaFoldDB" id="A0A5B7ESR1"/>
<reference evidence="1 2" key="1">
    <citation type="submission" date="2019-05" db="EMBL/GenBank/DDBJ databases">
        <title>Another draft genome of Portunus trituberculatus and its Hox gene families provides insights of decapod evolution.</title>
        <authorList>
            <person name="Jeong J.-H."/>
            <person name="Song I."/>
            <person name="Kim S."/>
            <person name="Choi T."/>
            <person name="Kim D."/>
            <person name="Ryu S."/>
            <person name="Kim W."/>
        </authorList>
    </citation>
    <scope>NUCLEOTIDE SEQUENCE [LARGE SCALE GENOMIC DNA]</scope>
    <source>
        <tissue evidence="1">Muscle</tissue>
    </source>
</reference>
<dbReference type="EMBL" id="VSRR010003843">
    <property type="protein sequence ID" value="MPC37651.1"/>
    <property type="molecule type" value="Genomic_DNA"/>
</dbReference>
<evidence type="ECO:0000313" key="1">
    <source>
        <dbReference type="EMBL" id="MPC37651.1"/>
    </source>
</evidence>
<gene>
    <name evidence="1" type="ORF">E2C01_031138</name>
</gene>
<evidence type="ECO:0000313" key="2">
    <source>
        <dbReference type="Proteomes" id="UP000324222"/>
    </source>
</evidence>
<keyword evidence="2" id="KW-1185">Reference proteome</keyword>
<organism evidence="1 2">
    <name type="scientific">Portunus trituberculatus</name>
    <name type="common">Swimming crab</name>
    <name type="synonym">Neptunus trituberculatus</name>
    <dbReference type="NCBI Taxonomy" id="210409"/>
    <lineage>
        <taxon>Eukaryota</taxon>
        <taxon>Metazoa</taxon>
        <taxon>Ecdysozoa</taxon>
        <taxon>Arthropoda</taxon>
        <taxon>Crustacea</taxon>
        <taxon>Multicrustacea</taxon>
        <taxon>Malacostraca</taxon>
        <taxon>Eumalacostraca</taxon>
        <taxon>Eucarida</taxon>
        <taxon>Decapoda</taxon>
        <taxon>Pleocyemata</taxon>
        <taxon>Brachyura</taxon>
        <taxon>Eubrachyura</taxon>
        <taxon>Portunoidea</taxon>
        <taxon>Portunidae</taxon>
        <taxon>Portuninae</taxon>
        <taxon>Portunus</taxon>
    </lineage>
</organism>
<comment type="caution">
    <text evidence="1">The sequence shown here is derived from an EMBL/GenBank/DDBJ whole genome shotgun (WGS) entry which is preliminary data.</text>
</comment>
<proteinExistence type="predicted"/>
<accession>A0A5B7ESR1</accession>